<comment type="caution">
    <text evidence="1">The sequence shown here is derived from an EMBL/GenBank/DDBJ whole genome shotgun (WGS) entry which is preliminary data.</text>
</comment>
<protein>
    <submittedName>
        <fullName evidence="1">Uncharacterized protein</fullName>
    </submittedName>
</protein>
<dbReference type="AlphaFoldDB" id="A0A4S5B8I3"/>
<name>A0A4S5B8I3_BIFLI</name>
<proteinExistence type="predicted"/>
<dbReference type="Proteomes" id="UP000306697">
    <property type="component" value="Unassembled WGS sequence"/>
</dbReference>
<sequence length="64" mass="7134">MKKIRIMLDQGDGTTVTLGSIESEGQSALYRCHPRMLADKSVREPVLDALGRWALRLMSDAEES</sequence>
<organism evidence="1 2">
    <name type="scientific">Bifidobacterium longum subsp. infantis</name>
    <dbReference type="NCBI Taxonomy" id="1682"/>
    <lineage>
        <taxon>Bacteria</taxon>
        <taxon>Bacillati</taxon>
        <taxon>Actinomycetota</taxon>
        <taxon>Actinomycetes</taxon>
        <taxon>Bifidobacteriales</taxon>
        <taxon>Bifidobacteriaceae</taxon>
        <taxon>Bifidobacterium</taxon>
    </lineage>
</organism>
<evidence type="ECO:0000313" key="1">
    <source>
        <dbReference type="EMBL" id="THJ25738.1"/>
    </source>
</evidence>
<dbReference type="RefSeq" id="WP_136501175.1">
    <property type="nucleotide sequence ID" value="NZ_CALNDE010000004.1"/>
</dbReference>
<accession>A0A4S5B8I3</accession>
<reference evidence="1 2" key="1">
    <citation type="submission" date="2019-04" db="EMBL/GenBank/DDBJ databases">
        <title>Genome Announcement To Ensure Probiotic Safety of Bifidobacterium longum subsp infantis UBBI-01.</title>
        <authorList>
            <person name="Sulthana A."/>
            <person name="Lakshmi S.G."/>
            <person name="Madempudi R.S."/>
        </authorList>
    </citation>
    <scope>NUCLEOTIDE SEQUENCE [LARGE SCALE GENOMIC DNA]</scope>
    <source>
        <strain evidence="1 2">UBBI-01</strain>
    </source>
</reference>
<dbReference type="EMBL" id="SSWL01000033">
    <property type="protein sequence ID" value="THJ25738.1"/>
    <property type="molecule type" value="Genomic_DNA"/>
</dbReference>
<gene>
    <name evidence="1" type="ORF">E6L38_12485</name>
</gene>
<evidence type="ECO:0000313" key="2">
    <source>
        <dbReference type="Proteomes" id="UP000306697"/>
    </source>
</evidence>